<dbReference type="CDD" id="cd02257">
    <property type="entry name" value="Peptidase_C19"/>
    <property type="match status" value="1"/>
</dbReference>
<comment type="caution">
    <text evidence="3">The sequence shown here is derived from an EMBL/GenBank/DDBJ whole genome shotgun (WGS) entry which is preliminary data.</text>
</comment>
<name>A0AAW0P440_9GOBI</name>
<dbReference type="InterPro" id="IPR038765">
    <property type="entry name" value="Papain-like_cys_pep_sf"/>
</dbReference>
<dbReference type="CDD" id="cd20336">
    <property type="entry name" value="Rcat_RBR"/>
    <property type="match status" value="1"/>
</dbReference>
<dbReference type="GO" id="GO:0005634">
    <property type="term" value="C:nucleus"/>
    <property type="evidence" value="ECO:0007669"/>
    <property type="project" value="TreeGrafter"/>
</dbReference>
<evidence type="ECO:0000313" key="4">
    <source>
        <dbReference type="Proteomes" id="UP001460270"/>
    </source>
</evidence>
<feature type="compositionally biased region" description="Basic and acidic residues" evidence="1">
    <location>
        <begin position="610"/>
        <end position="625"/>
    </location>
</feature>
<keyword evidence="4" id="KW-1185">Reference proteome</keyword>
<dbReference type="PANTHER" id="PTHR24006">
    <property type="entry name" value="UBIQUITIN CARBOXYL-TERMINAL HYDROLASE"/>
    <property type="match status" value="1"/>
</dbReference>
<organism evidence="3 4">
    <name type="scientific">Mugilogobius chulae</name>
    <name type="common">yellowstripe goby</name>
    <dbReference type="NCBI Taxonomy" id="88201"/>
    <lineage>
        <taxon>Eukaryota</taxon>
        <taxon>Metazoa</taxon>
        <taxon>Chordata</taxon>
        <taxon>Craniata</taxon>
        <taxon>Vertebrata</taxon>
        <taxon>Euteleostomi</taxon>
        <taxon>Actinopterygii</taxon>
        <taxon>Neopterygii</taxon>
        <taxon>Teleostei</taxon>
        <taxon>Neoteleostei</taxon>
        <taxon>Acanthomorphata</taxon>
        <taxon>Gobiaria</taxon>
        <taxon>Gobiiformes</taxon>
        <taxon>Gobioidei</taxon>
        <taxon>Gobiidae</taxon>
        <taxon>Gobionellinae</taxon>
        <taxon>Mugilogobius</taxon>
    </lineage>
</organism>
<protein>
    <recommendedName>
        <fullName evidence="2">USP domain-containing protein</fullName>
    </recommendedName>
</protein>
<dbReference type="PANTHER" id="PTHR24006:SF899">
    <property type="entry name" value="UBIQUITIN CARBOXYL-TERMINAL HYDROLASE"/>
    <property type="match status" value="1"/>
</dbReference>
<feature type="region of interest" description="Disordered" evidence="1">
    <location>
        <begin position="817"/>
        <end position="852"/>
    </location>
</feature>
<evidence type="ECO:0000259" key="2">
    <source>
        <dbReference type="PROSITE" id="PS50235"/>
    </source>
</evidence>
<dbReference type="InterPro" id="IPR018200">
    <property type="entry name" value="USP_CS"/>
</dbReference>
<dbReference type="PROSITE" id="PS00972">
    <property type="entry name" value="USP_1"/>
    <property type="match status" value="2"/>
</dbReference>
<dbReference type="Pfam" id="PF00443">
    <property type="entry name" value="UCH"/>
    <property type="match status" value="2"/>
</dbReference>
<feature type="region of interest" description="Disordered" evidence="1">
    <location>
        <begin position="768"/>
        <end position="797"/>
    </location>
</feature>
<dbReference type="GO" id="GO:0004843">
    <property type="term" value="F:cysteine-type deubiquitinase activity"/>
    <property type="evidence" value="ECO:0007669"/>
    <property type="project" value="InterPro"/>
</dbReference>
<feature type="region of interest" description="Disordered" evidence="1">
    <location>
        <begin position="588"/>
        <end position="656"/>
    </location>
</feature>
<feature type="compositionally biased region" description="Basic and acidic residues" evidence="1">
    <location>
        <begin position="589"/>
        <end position="599"/>
    </location>
</feature>
<evidence type="ECO:0000256" key="1">
    <source>
        <dbReference type="SAM" id="MobiDB-lite"/>
    </source>
</evidence>
<feature type="domain" description="USP" evidence="2">
    <location>
        <begin position="6"/>
        <end position="289"/>
    </location>
</feature>
<dbReference type="InterPro" id="IPR050164">
    <property type="entry name" value="Peptidase_C19"/>
</dbReference>
<dbReference type="Proteomes" id="UP001460270">
    <property type="component" value="Unassembled WGS sequence"/>
</dbReference>
<sequence length="1132" mass="129586">MKGKYNGLQNQGGTCYLNSVLQVLFMTKDFRERIKSNINFENHGKKESIDKELRDLFKNLENDDAYTHKITNKLKIQNVYEHRDAAEHYEKILRLTSPEASAIFHGELVNRNKCQKCLNITENPAGFWHLPLPLVDNNSDYSVEKGIEAFFRPSLISGDDQMYCEKCDEKCDAVLDCEVKHYPDVLVLLLKRFELIFDGKSLRKVKLICPVKMPDTLHMPQNQIYKLYAYVEHFGELQYGHYIAKIKSQDDDKWYIFDDLKVNESSYNHFQLDPTETFEDVYLLFYRKQRATSAEKYNGLINQGATCYLNSVLQVLFMTEDFREKIKSNKAKKEHIDGELKELFEDLEERNAYTFKITKKLNIKNVNEQRDAAEHYEKILRLTSKEASQSFHGELVNRNKCQKCLNITESPAGFWHLPLPLLDNNNEYSVEQGIEDYFRPSEISGDDQMYCEKCDEKCDAVLVSNNDIIIIVRHAIDPCFWQDCEVRHHPEVLVLLLKRFEFDYRYMMYVKINQPVNVPKSIKISGNQSYNLYGFVEHFGELRHGHYISTIKSQDDDKWYKFDDSSVTPLSALPSLERSRSAHLLFYQKQKDENKPDKVPRKRPGSFDETAEKKKSKSEKSKDDHDLDLDFDSSSSGRQMCDSDVAGISKESNEDDKSLIETELGNHTQKELNEHVKNDQESKPESQSVSQKTDLFIEERPGCTGELLRREDSGGDGIKDRFEFSPGPHDKYEYSFEEMEEGSIKSQNAQGQTSLCETSDGEIYGKCESGLLGQTKPNKKKCDRSENSGRKPLVKAQYSIEDESDDKFSNGCENIQTQAQKSDQDESKEGCIATPGTEQKSAQFSKSAESGCEHNEGCEGIGKMSSEDEAEKNFDPLDRTMTLVNGKDDLDPFSRVDGVLKARLSCGHVVTAESLTDACRVQLDEGNYKFKCTAMVEGGLCNSVLPYREVRKLADLSVEEMQYFEENIARLAAAAYCDVQICPKCKTNIKRKDMTNLCVKCSVCSADQGEPYFICWQCLKKWKGRGPRSDRCDNSGCKNYELELLQTCKLTSLPEVRGADAVPSIRACPTCGQRVEHDKTGCKNVICPRCQIEFCFVCLKLTPECLETSTYFIECSAGVAPRQTSIPVWRRT</sequence>
<reference evidence="4" key="1">
    <citation type="submission" date="2024-04" db="EMBL/GenBank/DDBJ databases">
        <title>Salinicola lusitanus LLJ914,a marine bacterium isolated from the Okinawa Trough.</title>
        <authorList>
            <person name="Li J."/>
        </authorList>
    </citation>
    <scope>NUCLEOTIDE SEQUENCE [LARGE SCALE GENOMIC DNA]</scope>
</reference>
<accession>A0AAW0P440</accession>
<dbReference type="Pfam" id="PF22191">
    <property type="entry name" value="IBR_1"/>
    <property type="match status" value="1"/>
</dbReference>
<dbReference type="EMBL" id="JBBPFD010000010">
    <property type="protein sequence ID" value="KAK7909626.1"/>
    <property type="molecule type" value="Genomic_DNA"/>
</dbReference>
<dbReference type="GO" id="GO:0005829">
    <property type="term" value="C:cytosol"/>
    <property type="evidence" value="ECO:0007669"/>
    <property type="project" value="TreeGrafter"/>
</dbReference>
<proteinExistence type="predicted"/>
<feature type="region of interest" description="Disordered" evidence="1">
    <location>
        <begin position="675"/>
        <end position="730"/>
    </location>
</feature>
<dbReference type="PROSITE" id="PS50235">
    <property type="entry name" value="USP_3"/>
    <property type="match status" value="2"/>
</dbReference>
<dbReference type="InterPro" id="IPR028889">
    <property type="entry name" value="USP"/>
</dbReference>
<feature type="compositionally biased region" description="Basic and acidic residues" evidence="1">
    <location>
        <begin position="675"/>
        <end position="684"/>
    </location>
</feature>
<dbReference type="SUPFAM" id="SSF54001">
    <property type="entry name" value="Cysteine proteinases"/>
    <property type="match status" value="2"/>
</dbReference>
<gene>
    <name evidence="3" type="ORF">WMY93_014310</name>
</gene>
<feature type="compositionally biased region" description="Polar residues" evidence="1">
    <location>
        <begin position="836"/>
        <end position="848"/>
    </location>
</feature>
<dbReference type="SUPFAM" id="SSF57850">
    <property type="entry name" value="RING/U-box"/>
    <property type="match status" value="1"/>
</dbReference>
<dbReference type="GO" id="GO:0016579">
    <property type="term" value="P:protein deubiquitination"/>
    <property type="evidence" value="ECO:0007669"/>
    <property type="project" value="InterPro"/>
</dbReference>
<dbReference type="AlphaFoldDB" id="A0AAW0P440"/>
<dbReference type="InterPro" id="IPR001394">
    <property type="entry name" value="Peptidase_C19_UCH"/>
</dbReference>
<evidence type="ECO:0000313" key="3">
    <source>
        <dbReference type="EMBL" id="KAK7909626.1"/>
    </source>
</evidence>
<dbReference type="Gene3D" id="3.90.70.10">
    <property type="entry name" value="Cysteine proteinases"/>
    <property type="match status" value="2"/>
</dbReference>
<dbReference type="PROSITE" id="PS00973">
    <property type="entry name" value="USP_2"/>
    <property type="match status" value="1"/>
</dbReference>
<feature type="compositionally biased region" description="Basic and acidic residues" evidence="1">
    <location>
        <begin position="695"/>
        <end position="730"/>
    </location>
</feature>
<feature type="domain" description="USP" evidence="2">
    <location>
        <begin position="298"/>
        <end position="590"/>
    </location>
</feature>